<accession>A0AA88E252</accession>
<organism evidence="1 2">
    <name type="scientific">Ficus carica</name>
    <name type="common">Common fig</name>
    <dbReference type="NCBI Taxonomy" id="3494"/>
    <lineage>
        <taxon>Eukaryota</taxon>
        <taxon>Viridiplantae</taxon>
        <taxon>Streptophyta</taxon>
        <taxon>Embryophyta</taxon>
        <taxon>Tracheophyta</taxon>
        <taxon>Spermatophyta</taxon>
        <taxon>Magnoliopsida</taxon>
        <taxon>eudicotyledons</taxon>
        <taxon>Gunneridae</taxon>
        <taxon>Pentapetalae</taxon>
        <taxon>rosids</taxon>
        <taxon>fabids</taxon>
        <taxon>Rosales</taxon>
        <taxon>Moraceae</taxon>
        <taxon>Ficeae</taxon>
        <taxon>Ficus</taxon>
    </lineage>
</organism>
<sequence>MVRHESPPAGAAWMRSAGISSARIDLLISPRRDHTEVWGDLVKF</sequence>
<protein>
    <submittedName>
        <fullName evidence="1">Uncharacterized protein</fullName>
    </submittedName>
</protein>
<evidence type="ECO:0000313" key="2">
    <source>
        <dbReference type="Proteomes" id="UP001187192"/>
    </source>
</evidence>
<name>A0AA88E252_FICCA</name>
<proteinExistence type="predicted"/>
<reference evidence="1" key="1">
    <citation type="submission" date="2023-07" db="EMBL/GenBank/DDBJ databases">
        <title>draft genome sequence of fig (Ficus carica).</title>
        <authorList>
            <person name="Takahashi T."/>
            <person name="Nishimura K."/>
        </authorList>
    </citation>
    <scope>NUCLEOTIDE SEQUENCE</scope>
</reference>
<keyword evidence="2" id="KW-1185">Reference proteome</keyword>
<dbReference type="Proteomes" id="UP001187192">
    <property type="component" value="Unassembled WGS sequence"/>
</dbReference>
<dbReference type="AlphaFoldDB" id="A0AA88E252"/>
<evidence type="ECO:0000313" key="1">
    <source>
        <dbReference type="EMBL" id="GMN66293.1"/>
    </source>
</evidence>
<comment type="caution">
    <text evidence="1">The sequence shown here is derived from an EMBL/GenBank/DDBJ whole genome shotgun (WGS) entry which is preliminary data.</text>
</comment>
<gene>
    <name evidence="1" type="ORF">TIFTF001_035367</name>
</gene>
<dbReference type="EMBL" id="BTGU01000309">
    <property type="protein sequence ID" value="GMN66293.1"/>
    <property type="molecule type" value="Genomic_DNA"/>
</dbReference>